<evidence type="ECO:0000313" key="1">
    <source>
        <dbReference type="EMBL" id="GBM04933.1"/>
    </source>
</evidence>
<evidence type="ECO:0000313" key="2">
    <source>
        <dbReference type="Proteomes" id="UP000499080"/>
    </source>
</evidence>
<reference evidence="1 2" key="1">
    <citation type="journal article" date="2019" name="Sci. Rep.">
        <title>Orb-weaving spider Araneus ventricosus genome elucidates the spidroin gene catalogue.</title>
        <authorList>
            <person name="Kono N."/>
            <person name="Nakamura H."/>
            <person name="Ohtoshi R."/>
            <person name="Moran D.A.P."/>
            <person name="Shinohara A."/>
            <person name="Yoshida Y."/>
            <person name="Fujiwara M."/>
            <person name="Mori M."/>
            <person name="Tomita M."/>
            <person name="Arakawa K."/>
        </authorList>
    </citation>
    <scope>NUCLEOTIDE SEQUENCE [LARGE SCALE GENOMIC DNA]</scope>
</reference>
<dbReference type="Proteomes" id="UP000499080">
    <property type="component" value="Unassembled WGS sequence"/>
</dbReference>
<keyword evidence="2" id="KW-1185">Reference proteome</keyword>
<gene>
    <name evidence="1" type="ORF">AVEN_126086_1</name>
</gene>
<proteinExistence type="predicted"/>
<name>A0A4Y2CKQ5_ARAVE</name>
<protein>
    <submittedName>
        <fullName evidence="1">Uncharacterized protein</fullName>
    </submittedName>
</protein>
<dbReference type="AlphaFoldDB" id="A0A4Y2CKQ5"/>
<sequence>MGKEQTHLEPSIIVCQLSVVIWKRFGDSRGRTTCTRSRSNVNFGSLCVCQKPCPYLRTSCALRYIKKTNGQKNNYDINFVSRSIWGNTELTSLHSTVNFSNC</sequence>
<dbReference type="EMBL" id="BGPR01000209">
    <property type="protein sequence ID" value="GBM04933.1"/>
    <property type="molecule type" value="Genomic_DNA"/>
</dbReference>
<accession>A0A4Y2CKQ5</accession>
<comment type="caution">
    <text evidence="1">The sequence shown here is derived from an EMBL/GenBank/DDBJ whole genome shotgun (WGS) entry which is preliminary data.</text>
</comment>
<organism evidence="1 2">
    <name type="scientific">Araneus ventricosus</name>
    <name type="common">Orbweaver spider</name>
    <name type="synonym">Epeira ventricosa</name>
    <dbReference type="NCBI Taxonomy" id="182803"/>
    <lineage>
        <taxon>Eukaryota</taxon>
        <taxon>Metazoa</taxon>
        <taxon>Ecdysozoa</taxon>
        <taxon>Arthropoda</taxon>
        <taxon>Chelicerata</taxon>
        <taxon>Arachnida</taxon>
        <taxon>Araneae</taxon>
        <taxon>Araneomorphae</taxon>
        <taxon>Entelegynae</taxon>
        <taxon>Araneoidea</taxon>
        <taxon>Araneidae</taxon>
        <taxon>Araneus</taxon>
    </lineage>
</organism>